<reference evidence="2 3" key="1">
    <citation type="submission" date="2011-06" db="EMBL/GenBank/DDBJ databases">
        <title>The Genome Sequence of Collinsella tanakaei YIT 12063.</title>
        <authorList>
            <consortium name="The Broad Institute Genome Sequencing Platform"/>
            <person name="Earl A."/>
            <person name="Ward D."/>
            <person name="Feldgarden M."/>
            <person name="Gevers D."/>
            <person name="Morotomi M."/>
            <person name="Young S.K."/>
            <person name="Zeng Q."/>
            <person name="Gargeya S."/>
            <person name="Fitzgerald M."/>
            <person name="Haas B."/>
            <person name="Abouelleil A."/>
            <person name="Alvarado L."/>
            <person name="Arachchi H.M."/>
            <person name="Berlin A."/>
            <person name="Brown A."/>
            <person name="Chapman S.B."/>
            <person name="Chen Z."/>
            <person name="Dunbar C."/>
            <person name="Freedman E."/>
            <person name="Gearin G."/>
            <person name="Gellesch M."/>
            <person name="Goldberg J."/>
            <person name="Griggs A."/>
            <person name="Gujja S."/>
            <person name="Heiman D."/>
            <person name="Howarth C."/>
            <person name="Larson L."/>
            <person name="Lui A."/>
            <person name="MacDonald P.J.P."/>
            <person name="Mehta T."/>
            <person name="Montmayeur A."/>
            <person name="Murphy C."/>
            <person name="Neiman D."/>
            <person name="Pearson M."/>
            <person name="Priest M."/>
            <person name="Roberts A."/>
            <person name="Saif S."/>
            <person name="Shea T."/>
            <person name="Shenoy N."/>
            <person name="Sisk P."/>
            <person name="Stolte C."/>
            <person name="Sykes S."/>
            <person name="Wortman J."/>
            <person name="Nusbaum C."/>
            <person name="Birren B."/>
        </authorList>
    </citation>
    <scope>NUCLEOTIDE SEQUENCE [LARGE SCALE GENOMIC DNA]</scope>
    <source>
        <strain evidence="2 3">YIT 12063</strain>
    </source>
</reference>
<evidence type="ECO:0000313" key="3">
    <source>
        <dbReference type="Proteomes" id="UP000004830"/>
    </source>
</evidence>
<comment type="caution">
    <text evidence="2">The sequence shown here is derived from an EMBL/GenBank/DDBJ whole genome shotgun (WGS) entry which is preliminary data.</text>
</comment>
<evidence type="ECO:0000256" key="1">
    <source>
        <dbReference type="SAM" id="Phobius"/>
    </source>
</evidence>
<proteinExistence type="predicted"/>
<dbReference type="AlphaFoldDB" id="G1WI55"/>
<keyword evidence="1" id="KW-1133">Transmembrane helix</keyword>
<dbReference type="PATRIC" id="fig|742742.3.peg.983"/>
<name>G1WI55_9ACTN</name>
<gene>
    <name evidence="2" type="ORF">HMPREF9452_01018</name>
</gene>
<accession>G1WI55</accession>
<keyword evidence="1" id="KW-0812">Transmembrane</keyword>
<sequence>MNKPRAWGDVMMDEDGVEFDVLPLLEDKGALASAAICSVILVALLVSQLL</sequence>
<evidence type="ECO:0000313" key="2">
    <source>
        <dbReference type="EMBL" id="EGX71630.1"/>
    </source>
</evidence>
<dbReference type="RefSeq" id="WP_009141053.1">
    <property type="nucleotide sequence ID" value="NZ_JH126468.1"/>
</dbReference>
<keyword evidence="3" id="KW-1185">Reference proteome</keyword>
<dbReference type="GeneID" id="62759984"/>
<dbReference type="EMBL" id="ADLS01000011">
    <property type="protein sequence ID" value="EGX71630.1"/>
    <property type="molecule type" value="Genomic_DNA"/>
</dbReference>
<dbReference type="HOGENOM" id="CLU_3116757_0_0_11"/>
<feature type="transmembrane region" description="Helical" evidence="1">
    <location>
        <begin position="29"/>
        <end position="47"/>
    </location>
</feature>
<dbReference type="Proteomes" id="UP000004830">
    <property type="component" value="Unassembled WGS sequence"/>
</dbReference>
<organism evidence="2 3">
    <name type="scientific">Collinsella tanakaei YIT 12063</name>
    <dbReference type="NCBI Taxonomy" id="742742"/>
    <lineage>
        <taxon>Bacteria</taxon>
        <taxon>Bacillati</taxon>
        <taxon>Actinomycetota</taxon>
        <taxon>Coriobacteriia</taxon>
        <taxon>Coriobacteriales</taxon>
        <taxon>Coriobacteriaceae</taxon>
        <taxon>Collinsella</taxon>
    </lineage>
</organism>
<protein>
    <submittedName>
        <fullName evidence="2">Uncharacterized protein</fullName>
    </submittedName>
</protein>
<keyword evidence="1" id="KW-0472">Membrane</keyword>